<comment type="caution">
    <text evidence="1">The sequence shown here is derived from an EMBL/GenBank/DDBJ whole genome shotgun (WGS) entry which is preliminary data.</text>
</comment>
<proteinExistence type="predicted"/>
<accession>A0ABQ9VY28</accession>
<protein>
    <submittedName>
        <fullName evidence="1">Uncharacterized protein</fullName>
    </submittedName>
</protein>
<organism evidence="1 2">
    <name type="scientific">Saguinus oedipus</name>
    <name type="common">Cotton-top tamarin</name>
    <name type="synonym">Oedipomidas oedipus</name>
    <dbReference type="NCBI Taxonomy" id="9490"/>
    <lineage>
        <taxon>Eukaryota</taxon>
        <taxon>Metazoa</taxon>
        <taxon>Chordata</taxon>
        <taxon>Craniata</taxon>
        <taxon>Vertebrata</taxon>
        <taxon>Euteleostomi</taxon>
        <taxon>Mammalia</taxon>
        <taxon>Eutheria</taxon>
        <taxon>Euarchontoglires</taxon>
        <taxon>Primates</taxon>
        <taxon>Haplorrhini</taxon>
        <taxon>Platyrrhini</taxon>
        <taxon>Cebidae</taxon>
        <taxon>Callitrichinae</taxon>
        <taxon>Saguinus</taxon>
    </lineage>
</organism>
<reference evidence="1 2" key="1">
    <citation type="submission" date="2023-05" db="EMBL/GenBank/DDBJ databases">
        <title>B98-5 Cell Line De Novo Hybrid Assembly: An Optical Mapping Approach.</title>
        <authorList>
            <person name="Kananen K."/>
            <person name="Auerbach J.A."/>
            <person name="Kautto E."/>
            <person name="Blachly J.S."/>
        </authorList>
    </citation>
    <scope>NUCLEOTIDE SEQUENCE [LARGE SCALE GENOMIC DNA]</scope>
    <source>
        <strain evidence="1">B95-8</strain>
        <tissue evidence="1">Cell line</tissue>
    </source>
</reference>
<evidence type="ECO:0000313" key="1">
    <source>
        <dbReference type="EMBL" id="KAK2114267.1"/>
    </source>
</evidence>
<gene>
    <name evidence="1" type="ORF">P7K49_008533</name>
</gene>
<dbReference type="EMBL" id="JASSZA010000004">
    <property type="protein sequence ID" value="KAK2114267.1"/>
    <property type="molecule type" value="Genomic_DNA"/>
</dbReference>
<name>A0ABQ9VY28_SAGOE</name>
<sequence length="104" mass="11551">MSLPTTLAHITLPRKLLVWLIVQVPFNQMNMPICASKSQIAGLSGHPDHQLSTSYNLKMKFNDTSGETISIAFSESVKNRMLCQQPKKLLAEMTPLEALEPKGN</sequence>
<dbReference type="Proteomes" id="UP001266305">
    <property type="component" value="Unassembled WGS sequence"/>
</dbReference>
<keyword evidence="2" id="KW-1185">Reference proteome</keyword>
<evidence type="ECO:0000313" key="2">
    <source>
        <dbReference type="Proteomes" id="UP001266305"/>
    </source>
</evidence>